<dbReference type="EMBL" id="CAVMJV010000023">
    <property type="protein sequence ID" value="CAK5073216.1"/>
    <property type="molecule type" value="Genomic_DNA"/>
</dbReference>
<comment type="caution">
    <text evidence="1">The sequence shown here is derived from an EMBL/GenBank/DDBJ whole genome shotgun (WGS) entry which is preliminary data.</text>
</comment>
<protein>
    <submittedName>
        <fullName evidence="1">Uncharacterized protein</fullName>
    </submittedName>
</protein>
<proteinExistence type="predicted"/>
<dbReference type="Proteomes" id="UP001497535">
    <property type="component" value="Unassembled WGS sequence"/>
</dbReference>
<name>A0ACB0Z412_MELEN</name>
<sequence>MGTFITQQTNHQHTNNHHFFYCESPCPSTTSTAVSAPPASLIVGEPSSLYGYHHHQRANNDFCCCCCCAANGCPGHQQQLMIQQQRQFALPLRKSRSVQSSFLSGTPPPPPPQPQYSSHKSTAPSFCQSPSTQSLRESNYGRFMIPPPLKKRGPEFFLRALFSPSPQRRRPKANGSSWEWMPSPANSPLWEEEQQPTILGKNNIINTAQQQQQNALKPTTITNAHLKQQQRQQQQPSGSSIFARLKGNFRRTSSSGISSPSSKDDWQGRNQGREKEEYDQIKLGKMLSHFIELKLTENLTIRCPQN</sequence>
<gene>
    <name evidence="1" type="ORF">MENTE1834_LOCUS19859</name>
</gene>
<reference evidence="1" key="1">
    <citation type="submission" date="2023-11" db="EMBL/GenBank/DDBJ databases">
        <authorList>
            <person name="Poullet M."/>
        </authorList>
    </citation>
    <scope>NUCLEOTIDE SEQUENCE</scope>
    <source>
        <strain evidence="1">E1834</strain>
    </source>
</reference>
<accession>A0ACB0Z412</accession>
<organism evidence="1 2">
    <name type="scientific">Meloidogyne enterolobii</name>
    <name type="common">Root-knot nematode worm</name>
    <name type="synonym">Meloidogyne mayaguensis</name>
    <dbReference type="NCBI Taxonomy" id="390850"/>
    <lineage>
        <taxon>Eukaryota</taxon>
        <taxon>Metazoa</taxon>
        <taxon>Ecdysozoa</taxon>
        <taxon>Nematoda</taxon>
        <taxon>Chromadorea</taxon>
        <taxon>Rhabditida</taxon>
        <taxon>Tylenchina</taxon>
        <taxon>Tylenchomorpha</taxon>
        <taxon>Tylenchoidea</taxon>
        <taxon>Meloidogynidae</taxon>
        <taxon>Meloidogyninae</taxon>
        <taxon>Meloidogyne</taxon>
    </lineage>
</organism>
<evidence type="ECO:0000313" key="1">
    <source>
        <dbReference type="EMBL" id="CAK5073216.1"/>
    </source>
</evidence>
<keyword evidence="2" id="KW-1185">Reference proteome</keyword>
<evidence type="ECO:0000313" key="2">
    <source>
        <dbReference type="Proteomes" id="UP001497535"/>
    </source>
</evidence>